<dbReference type="EMBL" id="CAADFI010000154">
    <property type="protein sequence ID" value="VFJ99254.1"/>
    <property type="molecule type" value="Genomic_DNA"/>
</dbReference>
<dbReference type="EMBL" id="CAADFG010000153">
    <property type="protein sequence ID" value="VFJ99089.1"/>
    <property type="molecule type" value="Genomic_DNA"/>
</dbReference>
<evidence type="ECO:0000313" key="3">
    <source>
        <dbReference type="EMBL" id="VFK03939.1"/>
    </source>
</evidence>
<dbReference type="AlphaFoldDB" id="A0A450VGJ3"/>
<sequence length="72" mass="8375">MAQNYDWHDTNDPIGMMYRTLAKTAQDLEQKIIEGNATETDRLNLDHAYQVLIPWWHFPMLNNSLRASGLSI</sequence>
<evidence type="ECO:0000313" key="2">
    <source>
        <dbReference type="EMBL" id="VFJ99254.1"/>
    </source>
</evidence>
<proteinExistence type="predicted"/>
<protein>
    <submittedName>
        <fullName evidence="3">Uncharacterized protein</fullName>
    </submittedName>
</protein>
<evidence type="ECO:0000313" key="1">
    <source>
        <dbReference type="EMBL" id="VFJ99089.1"/>
    </source>
</evidence>
<name>A0A450VGJ3_9GAMM</name>
<reference evidence="3" key="1">
    <citation type="submission" date="2019-02" db="EMBL/GenBank/DDBJ databases">
        <authorList>
            <person name="Gruber-Vodicka R. H."/>
            <person name="Seah K. B. B."/>
        </authorList>
    </citation>
    <scope>NUCLEOTIDE SEQUENCE</scope>
    <source>
        <strain evidence="3">BECK_SA2B12</strain>
        <strain evidence="1">BECK_SA2B15</strain>
        <strain evidence="2">BECK_SA2B20</strain>
    </source>
</reference>
<gene>
    <name evidence="1" type="ORF">BECKH772A_GA0070896_101537</name>
    <name evidence="2" type="ORF">BECKH772B_GA0070898_101547</name>
    <name evidence="3" type="ORF">BECKH772C_GA0070978_101527</name>
</gene>
<organism evidence="3">
    <name type="scientific">Candidatus Kentrum eta</name>
    <dbReference type="NCBI Taxonomy" id="2126337"/>
    <lineage>
        <taxon>Bacteria</taxon>
        <taxon>Pseudomonadati</taxon>
        <taxon>Pseudomonadota</taxon>
        <taxon>Gammaproteobacteria</taxon>
        <taxon>Candidatus Kentrum</taxon>
    </lineage>
</organism>
<dbReference type="EMBL" id="CAADFJ010000152">
    <property type="protein sequence ID" value="VFK03939.1"/>
    <property type="molecule type" value="Genomic_DNA"/>
</dbReference>
<accession>A0A450VGJ3</accession>